<accession>A0ABQ8Y3J3</accession>
<sequence>MKIIEQKICDDLSSECPYCKGSGINYIVAEITTKKNNKKTKTKIKYYFNDQFKDNMVQFCRCGGQRYNCKKCLGTGIFTIYDQNKIHYIKDYVNPSINQCKNCQGYNCHKCRGFGFTSIKLIKGMLILTKEQYKTKTIGQAKLCQSCIRSLNVKNCNLCSGFGTVLQNVKICTNCSGYGFTVTKIKNQYKYKECQNCQGKGIPYTSCIELNIDECKSVINKVVRFKQFLTEIKLKYTTKMNGKVQEFLFANEIYMNEKIFNQSIVNETNYPRVLQSLKGCFSSIRDIEEHMQKNLSKNDKKDNRLLAMQLYTIKSFSNWSHHSFEPKEHAGRVICEKDLINILDLVQEVVNEFNFKEIIKIPKLNKKKRKKKKKKKAQVVNFETIDTNLKRYLINKMCTNKNENSQITSFMLFKKN</sequence>
<dbReference type="InterPro" id="IPR036410">
    <property type="entry name" value="HSP_DnaJ_Cys-rich_dom_sf"/>
</dbReference>
<evidence type="ECO:0000313" key="2">
    <source>
        <dbReference type="Proteomes" id="UP001150062"/>
    </source>
</evidence>
<organism evidence="1 2">
    <name type="scientific">Anaeramoeba flamelloides</name>
    <dbReference type="NCBI Taxonomy" id="1746091"/>
    <lineage>
        <taxon>Eukaryota</taxon>
        <taxon>Metamonada</taxon>
        <taxon>Anaeramoebidae</taxon>
        <taxon>Anaeramoeba</taxon>
    </lineage>
</organism>
<reference evidence="1" key="1">
    <citation type="submission" date="2022-08" db="EMBL/GenBank/DDBJ databases">
        <title>Novel sulfate-reducing endosymbionts in the free-living metamonad Anaeramoeba.</title>
        <authorList>
            <person name="Jerlstrom-Hultqvist J."/>
            <person name="Cepicka I."/>
            <person name="Gallot-Lavallee L."/>
            <person name="Salas-Leiva D."/>
            <person name="Curtis B.A."/>
            <person name="Zahonova K."/>
            <person name="Pipaliya S."/>
            <person name="Dacks J."/>
            <person name="Roger A.J."/>
        </authorList>
    </citation>
    <scope>NUCLEOTIDE SEQUENCE</scope>
    <source>
        <strain evidence="1">Schooner1</strain>
    </source>
</reference>
<evidence type="ECO:0000313" key="1">
    <source>
        <dbReference type="EMBL" id="KAJ6239396.1"/>
    </source>
</evidence>
<comment type="caution">
    <text evidence="1">The sequence shown here is derived from an EMBL/GenBank/DDBJ whole genome shotgun (WGS) entry which is preliminary data.</text>
</comment>
<protein>
    <submittedName>
        <fullName evidence="1">Plastid transcriptionally active protein</fullName>
    </submittedName>
</protein>
<dbReference type="EMBL" id="JAOAOG010000226">
    <property type="protein sequence ID" value="KAJ6239396.1"/>
    <property type="molecule type" value="Genomic_DNA"/>
</dbReference>
<gene>
    <name evidence="1" type="ORF">M0813_25282</name>
</gene>
<keyword evidence="2" id="KW-1185">Reference proteome</keyword>
<dbReference type="Proteomes" id="UP001150062">
    <property type="component" value="Unassembled WGS sequence"/>
</dbReference>
<dbReference type="SUPFAM" id="SSF57938">
    <property type="entry name" value="DnaJ/Hsp40 cysteine-rich domain"/>
    <property type="match status" value="1"/>
</dbReference>
<name>A0ABQ8Y3J3_9EUKA</name>
<proteinExistence type="predicted"/>